<dbReference type="InterPro" id="IPR032710">
    <property type="entry name" value="NTF2-like_dom_sf"/>
</dbReference>
<gene>
    <name evidence="2" type="ORF">SAMN02746098_04433</name>
</gene>
<dbReference type="Pfam" id="PF14534">
    <property type="entry name" value="DUF4440"/>
    <property type="match status" value="1"/>
</dbReference>
<dbReference type="EMBL" id="FQXJ01000022">
    <property type="protein sequence ID" value="SHI66201.1"/>
    <property type="molecule type" value="Genomic_DNA"/>
</dbReference>
<dbReference type="Gene3D" id="3.10.450.50">
    <property type="match status" value="1"/>
</dbReference>
<accession>A0A1M6CZA9</accession>
<dbReference type="STRING" id="1121420.SAMN02746098_04433"/>
<proteinExistence type="predicted"/>
<evidence type="ECO:0000313" key="2">
    <source>
        <dbReference type="EMBL" id="SHI66201.1"/>
    </source>
</evidence>
<keyword evidence="3" id="KW-1185">Reference proteome</keyword>
<dbReference type="RefSeq" id="WP_242947654.1">
    <property type="nucleotide sequence ID" value="NZ_FQXJ01000022.1"/>
</dbReference>
<feature type="domain" description="DUF4440" evidence="1">
    <location>
        <begin position="34"/>
        <end position="126"/>
    </location>
</feature>
<organism evidence="2 3">
    <name type="scientific">Desulfosporosinus lacus DSM 15449</name>
    <dbReference type="NCBI Taxonomy" id="1121420"/>
    <lineage>
        <taxon>Bacteria</taxon>
        <taxon>Bacillati</taxon>
        <taxon>Bacillota</taxon>
        <taxon>Clostridia</taxon>
        <taxon>Eubacteriales</taxon>
        <taxon>Desulfitobacteriaceae</taxon>
        <taxon>Desulfosporosinus</taxon>
    </lineage>
</organism>
<dbReference type="SUPFAM" id="SSF54427">
    <property type="entry name" value="NTF2-like"/>
    <property type="match status" value="1"/>
</dbReference>
<dbReference type="InterPro" id="IPR027843">
    <property type="entry name" value="DUF4440"/>
</dbReference>
<sequence>MDVVLIYRNVIIGYDAMFDFDNFSIGRNIFAVTIIRGSREEISLLLADDFVEFGVSRRTLDKLQVVEELPHSPAAPVIIEDFQVKVLAPDVVLATYRAVKTNESREEMRNSLRSSIWKFLDGRWQMVFHHDTRAQNNHNPHLCWPGCWLLKL</sequence>
<evidence type="ECO:0000313" key="3">
    <source>
        <dbReference type="Proteomes" id="UP000183954"/>
    </source>
</evidence>
<reference evidence="3" key="1">
    <citation type="submission" date="2016-11" db="EMBL/GenBank/DDBJ databases">
        <authorList>
            <person name="Varghese N."/>
            <person name="Submissions S."/>
        </authorList>
    </citation>
    <scope>NUCLEOTIDE SEQUENCE [LARGE SCALE GENOMIC DNA]</scope>
    <source>
        <strain evidence="3">DSM 15449</strain>
    </source>
</reference>
<dbReference type="AlphaFoldDB" id="A0A1M6CZA9"/>
<name>A0A1M6CZA9_9FIRM</name>
<evidence type="ECO:0000259" key="1">
    <source>
        <dbReference type="Pfam" id="PF14534"/>
    </source>
</evidence>
<protein>
    <recommendedName>
        <fullName evidence="1">DUF4440 domain-containing protein</fullName>
    </recommendedName>
</protein>
<dbReference type="Proteomes" id="UP000183954">
    <property type="component" value="Unassembled WGS sequence"/>
</dbReference>